<dbReference type="EMBL" id="JAWDJX010000019">
    <property type="protein sequence ID" value="KAK3052753.1"/>
    <property type="molecule type" value="Genomic_DNA"/>
</dbReference>
<sequence length="162" mass="17295">MNSDDDVDVNEESMDIASAMGFSGFGMQPQAKKRKLGVNDTFVDPSYNRIHEVQEAERTTNAVSGGSSVLPDGVAASGTEAKETVLPVHSLAPTGESDEVGEASRSSKQSDTPPVDIKTATLEQLRNGVRNANAKGDTVVFMPSFIEDDPWKDLKRAGGRPQ</sequence>
<gene>
    <name evidence="2" type="ORF">LTR09_006236</name>
</gene>
<feature type="region of interest" description="Disordered" evidence="1">
    <location>
        <begin position="56"/>
        <end position="117"/>
    </location>
</feature>
<accession>A0AAJ0GDJ8</accession>
<evidence type="ECO:0000313" key="2">
    <source>
        <dbReference type="EMBL" id="KAK3052753.1"/>
    </source>
</evidence>
<proteinExistence type="predicted"/>
<dbReference type="AlphaFoldDB" id="A0AAJ0GDJ8"/>
<dbReference type="Proteomes" id="UP001271007">
    <property type="component" value="Unassembled WGS sequence"/>
</dbReference>
<name>A0AAJ0GDJ8_9PEZI</name>
<reference evidence="2" key="1">
    <citation type="submission" date="2023-04" db="EMBL/GenBank/DDBJ databases">
        <title>Black Yeasts Isolated from many extreme environments.</title>
        <authorList>
            <person name="Coleine C."/>
            <person name="Stajich J.E."/>
            <person name="Selbmann L."/>
        </authorList>
    </citation>
    <scope>NUCLEOTIDE SEQUENCE</scope>
    <source>
        <strain evidence="2">CCFEE 5312</strain>
    </source>
</reference>
<comment type="caution">
    <text evidence="2">The sequence shown here is derived from an EMBL/GenBank/DDBJ whole genome shotgun (WGS) entry which is preliminary data.</text>
</comment>
<keyword evidence="3" id="KW-1185">Reference proteome</keyword>
<evidence type="ECO:0000313" key="3">
    <source>
        <dbReference type="Proteomes" id="UP001271007"/>
    </source>
</evidence>
<evidence type="ECO:0000256" key="1">
    <source>
        <dbReference type="SAM" id="MobiDB-lite"/>
    </source>
</evidence>
<organism evidence="2 3">
    <name type="scientific">Extremus antarcticus</name>
    <dbReference type="NCBI Taxonomy" id="702011"/>
    <lineage>
        <taxon>Eukaryota</taxon>
        <taxon>Fungi</taxon>
        <taxon>Dikarya</taxon>
        <taxon>Ascomycota</taxon>
        <taxon>Pezizomycotina</taxon>
        <taxon>Dothideomycetes</taxon>
        <taxon>Dothideomycetidae</taxon>
        <taxon>Mycosphaerellales</taxon>
        <taxon>Extremaceae</taxon>
        <taxon>Extremus</taxon>
    </lineage>
</organism>
<protein>
    <submittedName>
        <fullName evidence="2">Uncharacterized protein</fullName>
    </submittedName>
</protein>